<keyword evidence="4" id="KW-1185">Reference proteome</keyword>
<evidence type="ECO:0000259" key="2">
    <source>
        <dbReference type="SMART" id="SM00389"/>
    </source>
</evidence>
<accession>A0A9P4NWI7</accession>
<comment type="caution">
    <text evidence="3">The sequence shown here is derived from an EMBL/GenBank/DDBJ whole genome shotgun (WGS) entry which is preliminary data.</text>
</comment>
<dbReference type="GO" id="GO:0005634">
    <property type="term" value="C:nucleus"/>
    <property type="evidence" value="ECO:0007669"/>
    <property type="project" value="UniProtKB-SubCell"/>
</dbReference>
<dbReference type="AlphaFoldDB" id="A0A9P4NWI7"/>
<dbReference type="SMART" id="SM00389">
    <property type="entry name" value="HOX"/>
    <property type="match status" value="1"/>
</dbReference>
<proteinExistence type="predicted"/>
<keyword evidence="1" id="KW-0539">Nucleus</keyword>
<feature type="domain" description="Homeobox" evidence="2">
    <location>
        <begin position="157"/>
        <end position="215"/>
    </location>
</feature>
<reference evidence="3" key="1">
    <citation type="journal article" date="2020" name="Stud. Mycol.">
        <title>101 Dothideomycetes genomes: a test case for predicting lifestyles and emergence of pathogens.</title>
        <authorList>
            <person name="Haridas S."/>
            <person name="Albert R."/>
            <person name="Binder M."/>
            <person name="Bloem J."/>
            <person name="Labutti K."/>
            <person name="Salamov A."/>
            <person name="Andreopoulos B."/>
            <person name="Baker S."/>
            <person name="Barry K."/>
            <person name="Bills G."/>
            <person name="Bluhm B."/>
            <person name="Cannon C."/>
            <person name="Castanera R."/>
            <person name="Culley D."/>
            <person name="Daum C."/>
            <person name="Ezra D."/>
            <person name="Gonzalez J."/>
            <person name="Henrissat B."/>
            <person name="Kuo A."/>
            <person name="Liang C."/>
            <person name="Lipzen A."/>
            <person name="Lutzoni F."/>
            <person name="Magnuson J."/>
            <person name="Mondo S."/>
            <person name="Nolan M."/>
            <person name="Ohm R."/>
            <person name="Pangilinan J."/>
            <person name="Park H.-J."/>
            <person name="Ramirez L."/>
            <person name="Alfaro M."/>
            <person name="Sun H."/>
            <person name="Tritt A."/>
            <person name="Yoshinaga Y."/>
            <person name="Zwiers L.-H."/>
            <person name="Turgeon B."/>
            <person name="Goodwin S."/>
            <person name="Spatafora J."/>
            <person name="Crous P."/>
            <person name="Grigoriev I."/>
        </authorList>
    </citation>
    <scope>NUCLEOTIDE SEQUENCE</scope>
    <source>
        <strain evidence="3">CBS 130266</strain>
    </source>
</reference>
<keyword evidence="1" id="KW-0238">DNA-binding</keyword>
<dbReference type="Gene3D" id="1.10.10.60">
    <property type="entry name" value="Homeodomain-like"/>
    <property type="match status" value="1"/>
</dbReference>
<dbReference type="Pfam" id="PF00046">
    <property type="entry name" value="Homeodomain"/>
    <property type="match status" value="1"/>
</dbReference>
<dbReference type="EMBL" id="MU007023">
    <property type="protein sequence ID" value="KAF2433002.1"/>
    <property type="molecule type" value="Genomic_DNA"/>
</dbReference>
<comment type="subcellular location">
    <subcellularLocation>
        <location evidence="1">Nucleus</location>
    </subcellularLocation>
</comment>
<name>A0A9P4NWI7_9PEZI</name>
<protein>
    <recommendedName>
        <fullName evidence="2">Homeobox domain-containing protein</fullName>
    </recommendedName>
</protein>
<dbReference type="OrthoDB" id="5403543at2759"/>
<dbReference type="Proteomes" id="UP000800235">
    <property type="component" value="Unassembled WGS sequence"/>
</dbReference>
<sequence length="250" mass="28079">MSTIQTGLDNSVFREQDVNRASRDEKDDEILLVLQSLRDLARGLENGTNGSETAIEEMDVEPMSMEHTITMPSDAKIDKDWLMRLAHNYQEDNISATILLAIANDTVNAPSSTGELQNLAAHVNRIAIEQLFASSTDSYPSRWNPSSQVSNPNAMDDEQQDRIQVELFEDFFEVCQHPNCAEIELLAQVSGVGEEVVLDWFNWKRMRFSAVNQARELTNQIDLLGAEEGLNAWAVSLKEAMEKTLTTTEN</sequence>
<dbReference type="InterPro" id="IPR009057">
    <property type="entry name" value="Homeodomain-like_sf"/>
</dbReference>
<gene>
    <name evidence="3" type="ORF">EJ08DRAFT_695031</name>
</gene>
<evidence type="ECO:0000313" key="3">
    <source>
        <dbReference type="EMBL" id="KAF2433002.1"/>
    </source>
</evidence>
<organism evidence="3 4">
    <name type="scientific">Tothia fuscella</name>
    <dbReference type="NCBI Taxonomy" id="1048955"/>
    <lineage>
        <taxon>Eukaryota</taxon>
        <taxon>Fungi</taxon>
        <taxon>Dikarya</taxon>
        <taxon>Ascomycota</taxon>
        <taxon>Pezizomycotina</taxon>
        <taxon>Dothideomycetes</taxon>
        <taxon>Pleosporomycetidae</taxon>
        <taxon>Venturiales</taxon>
        <taxon>Cylindrosympodiaceae</taxon>
        <taxon>Tothia</taxon>
    </lineage>
</organism>
<keyword evidence="1" id="KW-0371">Homeobox</keyword>
<dbReference type="CDD" id="cd00086">
    <property type="entry name" value="homeodomain"/>
    <property type="match status" value="1"/>
</dbReference>
<dbReference type="SUPFAM" id="SSF46689">
    <property type="entry name" value="Homeodomain-like"/>
    <property type="match status" value="1"/>
</dbReference>
<evidence type="ECO:0000256" key="1">
    <source>
        <dbReference type="RuleBase" id="RU000682"/>
    </source>
</evidence>
<dbReference type="GO" id="GO:0003677">
    <property type="term" value="F:DNA binding"/>
    <property type="evidence" value="ECO:0007669"/>
    <property type="project" value="UniProtKB-KW"/>
</dbReference>
<evidence type="ECO:0000313" key="4">
    <source>
        <dbReference type="Proteomes" id="UP000800235"/>
    </source>
</evidence>
<dbReference type="InterPro" id="IPR001356">
    <property type="entry name" value="HD"/>
</dbReference>